<keyword evidence="3" id="KW-1185">Reference proteome</keyword>
<evidence type="ECO:0000313" key="2">
    <source>
        <dbReference type="EMBL" id="VDC25234.1"/>
    </source>
</evidence>
<evidence type="ECO:0000256" key="1">
    <source>
        <dbReference type="SAM" id="SignalP"/>
    </source>
</evidence>
<reference evidence="2 3" key="1">
    <citation type="submission" date="2018-11" db="EMBL/GenBank/DDBJ databases">
        <authorList>
            <person name="Criscuolo A."/>
        </authorList>
    </citation>
    <scope>NUCLEOTIDE SEQUENCE [LARGE SCALE GENOMIC DNA]</scope>
    <source>
        <strain evidence="2">ACIP111625</strain>
    </source>
</reference>
<protein>
    <recommendedName>
        <fullName evidence="4">Peptidase C-terminal archaeal/bacterial domain-containing protein</fullName>
    </recommendedName>
</protein>
<feature type="signal peptide" evidence="1">
    <location>
        <begin position="1"/>
        <end position="21"/>
    </location>
</feature>
<dbReference type="AlphaFoldDB" id="A0A3P5XCI8"/>
<dbReference type="Proteomes" id="UP000277498">
    <property type="component" value="Unassembled WGS sequence"/>
</dbReference>
<name>A0A3P5XCI8_9RHOB</name>
<dbReference type="RefSeq" id="WP_124085881.1">
    <property type="nucleotide sequence ID" value="NZ_UXAW01000051.1"/>
</dbReference>
<proteinExistence type="predicted"/>
<dbReference type="OrthoDB" id="1092590at2"/>
<gene>
    <name evidence="2" type="ORF">XINFAN_01472</name>
</gene>
<accession>A0A3P5XCI8</accession>
<organism evidence="2 3">
    <name type="scientific">Pseudogemmobacter humi</name>
    <dbReference type="NCBI Taxonomy" id="2483812"/>
    <lineage>
        <taxon>Bacteria</taxon>
        <taxon>Pseudomonadati</taxon>
        <taxon>Pseudomonadota</taxon>
        <taxon>Alphaproteobacteria</taxon>
        <taxon>Rhodobacterales</taxon>
        <taxon>Paracoccaceae</taxon>
        <taxon>Pseudogemmobacter</taxon>
    </lineage>
</organism>
<evidence type="ECO:0000313" key="3">
    <source>
        <dbReference type="Proteomes" id="UP000277498"/>
    </source>
</evidence>
<dbReference type="EMBL" id="UXAW01000051">
    <property type="protein sequence ID" value="VDC25234.1"/>
    <property type="molecule type" value="Genomic_DNA"/>
</dbReference>
<evidence type="ECO:0008006" key="4">
    <source>
        <dbReference type="Google" id="ProtNLM"/>
    </source>
</evidence>
<keyword evidence="1" id="KW-0732">Signal</keyword>
<feature type="chain" id="PRO_5018215274" description="Peptidase C-terminal archaeal/bacterial domain-containing protein" evidence="1">
    <location>
        <begin position="22"/>
        <end position="227"/>
    </location>
</feature>
<sequence length="227" mass="23004">MRPGPLCLMLALALHAPAICAAETTRPNVDPTAQASPGPVATLALAHELYALGKAQGDALTVLAAAKLAASVGTEAGGGLKKTTTGEAVGEAGTAPPPPGAEEMFALALDLAQHDDLLSGLVLDARAATGRGRIGGAVSHDSGLAGGRTDTWEIPFKGREYAEISVIGGGGSNLDIVVTDENGNVICFEGGPEDVIYCDFVPVWDGFFYVAVENSGGAQNSYSLITN</sequence>